<dbReference type="GO" id="GO:0006352">
    <property type="term" value="P:DNA-templated transcription initiation"/>
    <property type="evidence" value="ECO:0007669"/>
    <property type="project" value="InterPro"/>
</dbReference>
<proteinExistence type="predicted"/>
<evidence type="ECO:0000313" key="8">
    <source>
        <dbReference type="Proteomes" id="UP000254150"/>
    </source>
</evidence>
<dbReference type="CDD" id="cd06171">
    <property type="entry name" value="Sigma70_r4"/>
    <property type="match status" value="1"/>
</dbReference>
<dbReference type="EMBL" id="UHID01000007">
    <property type="protein sequence ID" value="SUP60356.1"/>
    <property type="molecule type" value="Genomic_DNA"/>
</dbReference>
<dbReference type="PANTHER" id="PTHR30385:SF4">
    <property type="entry name" value="RNA POLYMERASE SIGMA-E FACTOR"/>
    <property type="match status" value="1"/>
</dbReference>
<protein>
    <submittedName>
        <fullName evidence="7">RNA polymerase sigma factor</fullName>
    </submittedName>
</protein>
<keyword evidence="4" id="KW-0804">Transcription</keyword>
<name>A0A380P562_STRGR</name>
<keyword evidence="1" id="KW-0805">Transcription regulation</keyword>
<dbReference type="Gene3D" id="1.10.10.10">
    <property type="entry name" value="Winged helix-like DNA-binding domain superfamily/Winged helix DNA-binding domain"/>
    <property type="match status" value="2"/>
</dbReference>
<dbReference type="PRINTS" id="PR00046">
    <property type="entry name" value="SIGMA70FCT"/>
</dbReference>
<dbReference type="InterPro" id="IPR036388">
    <property type="entry name" value="WH-like_DNA-bd_sf"/>
</dbReference>
<dbReference type="InterPro" id="IPR014284">
    <property type="entry name" value="RNA_pol_sigma-70_dom"/>
</dbReference>
<dbReference type="SUPFAM" id="SSF88946">
    <property type="entry name" value="Sigma2 domain of RNA polymerase sigma factors"/>
    <property type="match status" value="1"/>
</dbReference>
<reference evidence="7 8" key="1">
    <citation type="submission" date="2018-06" db="EMBL/GenBank/DDBJ databases">
        <authorList>
            <consortium name="Pathogen Informatics"/>
            <person name="Doyle S."/>
        </authorList>
    </citation>
    <scope>NUCLEOTIDE SEQUENCE [LARGE SCALE GENOMIC DNA]</scope>
    <source>
        <strain evidence="7 8">NCTC7807</strain>
    </source>
</reference>
<dbReference type="NCBIfam" id="TIGR02937">
    <property type="entry name" value="sigma70-ECF"/>
    <property type="match status" value="1"/>
</dbReference>
<gene>
    <name evidence="7" type="primary">sig19</name>
    <name evidence="7" type="ORF">NCTC7807_04424</name>
</gene>
<dbReference type="RefSeq" id="WP_115069298.1">
    <property type="nucleotide sequence ID" value="NZ_UHID01000007.1"/>
</dbReference>
<dbReference type="Proteomes" id="UP000254150">
    <property type="component" value="Unassembled WGS sequence"/>
</dbReference>
<feature type="domain" description="RNA polymerase sigma-70 region 2" evidence="5">
    <location>
        <begin position="41"/>
        <end position="110"/>
    </location>
</feature>
<evidence type="ECO:0000259" key="5">
    <source>
        <dbReference type="Pfam" id="PF04542"/>
    </source>
</evidence>
<dbReference type="InterPro" id="IPR013324">
    <property type="entry name" value="RNA_pol_sigma_r3/r4-like"/>
</dbReference>
<keyword evidence="3" id="KW-0238">DNA-binding</keyword>
<dbReference type="Pfam" id="PF04545">
    <property type="entry name" value="Sigma70_r4"/>
    <property type="match status" value="1"/>
</dbReference>
<dbReference type="NCBIfam" id="TIGR02980">
    <property type="entry name" value="SigBFG"/>
    <property type="match status" value="1"/>
</dbReference>
<dbReference type="GO" id="GO:0016987">
    <property type="term" value="F:sigma factor activity"/>
    <property type="evidence" value="ECO:0007669"/>
    <property type="project" value="UniProtKB-KW"/>
</dbReference>
<evidence type="ECO:0000256" key="4">
    <source>
        <dbReference type="ARBA" id="ARBA00023163"/>
    </source>
</evidence>
<dbReference type="InterPro" id="IPR014322">
    <property type="entry name" value="RNA_pol_sigma-B/F/G"/>
</dbReference>
<evidence type="ECO:0000256" key="3">
    <source>
        <dbReference type="ARBA" id="ARBA00023125"/>
    </source>
</evidence>
<dbReference type="InterPro" id="IPR000943">
    <property type="entry name" value="RNA_pol_sigma70"/>
</dbReference>
<dbReference type="InterPro" id="IPR013325">
    <property type="entry name" value="RNA_pol_sigma_r2"/>
</dbReference>
<dbReference type="PANTHER" id="PTHR30385">
    <property type="entry name" value="SIGMA FACTOR F FLAGELLAR"/>
    <property type="match status" value="1"/>
</dbReference>
<accession>A0A380P562</accession>
<feature type="domain" description="RNA polymerase sigma-70 region 4" evidence="6">
    <location>
        <begin position="207"/>
        <end position="255"/>
    </location>
</feature>
<dbReference type="GO" id="GO:0003677">
    <property type="term" value="F:DNA binding"/>
    <property type="evidence" value="ECO:0007669"/>
    <property type="project" value="UniProtKB-KW"/>
</dbReference>
<dbReference type="InterPro" id="IPR007630">
    <property type="entry name" value="RNA_pol_sigma70_r4"/>
</dbReference>
<evidence type="ECO:0000313" key="7">
    <source>
        <dbReference type="EMBL" id="SUP60356.1"/>
    </source>
</evidence>
<dbReference type="AlphaFoldDB" id="A0A380P562"/>
<evidence type="ECO:0000256" key="1">
    <source>
        <dbReference type="ARBA" id="ARBA00023015"/>
    </source>
</evidence>
<dbReference type="Gene3D" id="1.20.120.1810">
    <property type="match status" value="1"/>
</dbReference>
<evidence type="ECO:0000259" key="6">
    <source>
        <dbReference type="Pfam" id="PF04545"/>
    </source>
</evidence>
<sequence length="276" mass="30841">MTITAPRRFPDEPDPGRTAEWFRRLRALPEGQEKQRLRAALLEAWLPMARRLASRYQERGEPYEDLCQVAALGLMKAIDRYDPERAGAFASFAVPTVRGEIKRHFRDNTWGLHVPRRVQELRTVVRAALNALGPRTAPRRPTFEELAAHTALSGEDVRRGLEAVHSYRPVSLEALLNPHVPFAVGDVQGAAEPGYALVEDRESVRRALAALPEREKRILYLRFFRSMTQGSIGAELGLSQMHVSRLIAQACARVRSHVESDQAAAGPERGSADVPS</sequence>
<dbReference type="SUPFAM" id="SSF88659">
    <property type="entry name" value="Sigma3 and sigma4 domains of RNA polymerase sigma factors"/>
    <property type="match status" value="2"/>
</dbReference>
<keyword evidence="2" id="KW-0731">Sigma factor</keyword>
<organism evidence="7 8">
    <name type="scientific">Streptomyces griseus</name>
    <dbReference type="NCBI Taxonomy" id="1911"/>
    <lineage>
        <taxon>Bacteria</taxon>
        <taxon>Bacillati</taxon>
        <taxon>Actinomycetota</taxon>
        <taxon>Actinomycetes</taxon>
        <taxon>Kitasatosporales</taxon>
        <taxon>Streptomycetaceae</taxon>
        <taxon>Streptomyces</taxon>
    </lineage>
</organism>
<dbReference type="Pfam" id="PF04542">
    <property type="entry name" value="Sigma70_r2"/>
    <property type="match status" value="1"/>
</dbReference>
<evidence type="ECO:0000256" key="2">
    <source>
        <dbReference type="ARBA" id="ARBA00023082"/>
    </source>
</evidence>
<dbReference type="InterPro" id="IPR007627">
    <property type="entry name" value="RNA_pol_sigma70_r2"/>
</dbReference>